<comment type="caution">
    <text evidence="1">The sequence shown here is derived from an EMBL/GenBank/DDBJ whole genome shotgun (WGS) entry which is preliminary data.</text>
</comment>
<accession>A0A0F9J0Z3</accession>
<evidence type="ECO:0000313" key="1">
    <source>
        <dbReference type="EMBL" id="KKM63274.1"/>
    </source>
</evidence>
<proteinExistence type="predicted"/>
<sequence length="427" mass="46950">MAILEDIGGFAGGLAEGGAQGTQLALQQERIDALGRAENIREERFELERPLIEEDIAGIEDRKKLRIAALDEQQSKAEIASAEAAKVEDFRSIGDFFVETLGEVATPSMVQKFEERFRLTHGSSINKPGMINRKQFEEFFEDFREAPDFKETYTDIFTSGIAESEERKGVLNTELSKLSEKGPPDQKAFEKGKQLQAEIAEHEEAKNIFNRMIGRVSDISVQEESLDLTGLAKNEFLAEQDPVLRAAVDRAQASKLAIAEAMSGIKAEAKETAAQKELGRKAKPIQQAVAELDQMVDNVFTAEGLIDRAFFTAEGKIANTAQFNETQEDIILFNTLSEALVPPLARFLTNEKGPLTESDKAPARALMPVIGDSKIVAQKKMALVKRLLQGAAGGKAGKSASKKTFDIGDRNIKDMSIEELVDLRQGE</sequence>
<gene>
    <name evidence="1" type="ORF">LCGC14_1513110</name>
</gene>
<name>A0A0F9J0Z3_9ZZZZ</name>
<organism evidence="1">
    <name type="scientific">marine sediment metagenome</name>
    <dbReference type="NCBI Taxonomy" id="412755"/>
    <lineage>
        <taxon>unclassified sequences</taxon>
        <taxon>metagenomes</taxon>
        <taxon>ecological metagenomes</taxon>
    </lineage>
</organism>
<protein>
    <submittedName>
        <fullName evidence="1">Uncharacterized protein</fullName>
    </submittedName>
</protein>
<dbReference type="AlphaFoldDB" id="A0A0F9J0Z3"/>
<reference evidence="1" key="1">
    <citation type="journal article" date="2015" name="Nature">
        <title>Complex archaea that bridge the gap between prokaryotes and eukaryotes.</title>
        <authorList>
            <person name="Spang A."/>
            <person name="Saw J.H."/>
            <person name="Jorgensen S.L."/>
            <person name="Zaremba-Niedzwiedzka K."/>
            <person name="Martijn J."/>
            <person name="Lind A.E."/>
            <person name="van Eijk R."/>
            <person name="Schleper C."/>
            <person name="Guy L."/>
            <person name="Ettema T.J."/>
        </authorList>
    </citation>
    <scope>NUCLEOTIDE SEQUENCE</scope>
</reference>
<dbReference type="EMBL" id="LAZR01011130">
    <property type="protein sequence ID" value="KKM63274.1"/>
    <property type="molecule type" value="Genomic_DNA"/>
</dbReference>